<evidence type="ECO:0000256" key="1">
    <source>
        <dbReference type="ARBA" id="ARBA00022553"/>
    </source>
</evidence>
<evidence type="ECO:0000313" key="8">
    <source>
        <dbReference type="Proteomes" id="UP000199245"/>
    </source>
</evidence>
<feature type="domain" description="HTH luxR-type" evidence="5">
    <location>
        <begin position="147"/>
        <end position="211"/>
    </location>
</feature>
<name>A0A1G7IWB1_9BRAD</name>
<dbReference type="PANTHER" id="PTHR45566">
    <property type="entry name" value="HTH-TYPE TRANSCRIPTIONAL REGULATOR YHJB-RELATED"/>
    <property type="match status" value="1"/>
</dbReference>
<dbReference type="SUPFAM" id="SSF46894">
    <property type="entry name" value="C-terminal effector domain of the bipartite response regulators"/>
    <property type="match status" value="1"/>
</dbReference>
<dbReference type="PANTHER" id="PTHR45566:SF1">
    <property type="entry name" value="HTH-TYPE TRANSCRIPTIONAL REGULATOR YHJB-RELATED"/>
    <property type="match status" value="1"/>
</dbReference>
<evidence type="ECO:0000259" key="6">
    <source>
        <dbReference type="PROSITE" id="PS50110"/>
    </source>
</evidence>
<organism evidence="7 8">
    <name type="scientific">Bradyrhizobium brasilense</name>
    <dbReference type="NCBI Taxonomy" id="1419277"/>
    <lineage>
        <taxon>Bacteria</taxon>
        <taxon>Pseudomonadati</taxon>
        <taxon>Pseudomonadota</taxon>
        <taxon>Alphaproteobacteria</taxon>
        <taxon>Hyphomicrobiales</taxon>
        <taxon>Nitrobacteraceae</taxon>
        <taxon>Bradyrhizobium</taxon>
    </lineage>
</organism>
<dbReference type="InterPro" id="IPR000792">
    <property type="entry name" value="Tscrpt_reg_LuxR_C"/>
</dbReference>
<dbReference type="SMART" id="SM00421">
    <property type="entry name" value="HTH_LUXR"/>
    <property type="match status" value="1"/>
</dbReference>
<dbReference type="Pfam" id="PF00196">
    <property type="entry name" value="GerE"/>
    <property type="match status" value="1"/>
</dbReference>
<feature type="domain" description="Response regulatory" evidence="6">
    <location>
        <begin position="2"/>
        <end position="119"/>
    </location>
</feature>
<evidence type="ECO:0000256" key="3">
    <source>
        <dbReference type="PROSITE-ProRule" id="PRU00169"/>
    </source>
</evidence>
<evidence type="ECO:0000259" key="5">
    <source>
        <dbReference type="PROSITE" id="PS50043"/>
    </source>
</evidence>
<dbReference type="PRINTS" id="PR00038">
    <property type="entry name" value="HTHLUXR"/>
</dbReference>
<evidence type="ECO:0000313" key="7">
    <source>
        <dbReference type="EMBL" id="SDF17022.1"/>
    </source>
</evidence>
<dbReference type="Gene3D" id="3.40.50.2300">
    <property type="match status" value="1"/>
</dbReference>
<dbReference type="EMBL" id="FMZW01000046">
    <property type="protein sequence ID" value="SDF17022.1"/>
    <property type="molecule type" value="Genomic_DNA"/>
</dbReference>
<sequence>MKILIVDDHALIREALRSLLKELKREAVILEASNSRQAMHLIEEHADISLILLDISLPDRDGFSVLREVRERDATIAIIVISSSDDQDTVKRAFKLGALGFIPKTTKREVILNAMELVLSGGLYIPSEILEEPSSPRPTNKPATRGSLKGLGLTDRQIEVLALLMKGRSNKVIAKTLNMAVPTVKNHITVVLKALSVTSRTEAIIKVGRMGWELPPKSEL</sequence>
<keyword evidence="2" id="KW-0238">DNA-binding</keyword>
<dbReference type="GO" id="GO:0006355">
    <property type="term" value="P:regulation of DNA-templated transcription"/>
    <property type="evidence" value="ECO:0007669"/>
    <property type="project" value="InterPro"/>
</dbReference>
<accession>A0A1G7IWB1</accession>
<dbReference type="InterPro" id="IPR001789">
    <property type="entry name" value="Sig_transdc_resp-reg_receiver"/>
</dbReference>
<dbReference type="PROSITE" id="PS50110">
    <property type="entry name" value="RESPONSE_REGULATORY"/>
    <property type="match status" value="1"/>
</dbReference>
<feature type="coiled-coil region" evidence="4">
    <location>
        <begin position="6"/>
        <end position="33"/>
    </location>
</feature>
<reference evidence="7 8" key="1">
    <citation type="submission" date="2016-10" db="EMBL/GenBank/DDBJ databases">
        <authorList>
            <person name="de Groot N.N."/>
        </authorList>
    </citation>
    <scope>NUCLEOTIDE SEQUENCE [LARGE SCALE GENOMIC DNA]</scope>
    <source>
        <strain evidence="7 8">R5</strain>
    </source>
</reference>
<gene>
    <name evidence="7" type="ORF">SAMN05216337_104655</name>
</gene>
<evidence type="ECO:0000256" key="2">
    <source>
        <dbReference type="ARBA" id="ARBA00023125"/>
    </source>
</evidence>
<keyword evidence="1 3" id="KW-0597">Phosphoprotein</keyword>
<keyword evidence="4" id="KW-0175">Coiled coil</keyword>
<dbReference type="InterPro" id="IPR051015">
    <property type="entry name" value="EvgA-like"/>
</dbReference>
<dbReference type="GO" id="GO:0000160">
    <property type="term" value="P:phosphorelay signal transduction system"/>
    <property type="evidence" value="ECO:0007669"/>
    <property type="project" value="InterPro"/>
</dbReference>
<feature type="modified residue" description="4-aspartylphosphate" evidence="3">
    <location>
        <position position="54"/>
    </location>
</feature>
<dbReference type="InterPro" id="IPR011006">
    <property type="entry name" value="CheY-like_superfamily"/>
</dbReference>
<dbReference type="CDD" id="cd17535">
    <property type="entry name" value="REC_NarL-like"/>
    <property type="match status" value="1"/>
</dbReference>
<evidence type="ECO:0000256" key="4">
    <source>
        <dbReference type="SAM" id="Coils"/>
    </source>
</evidence>
<dbReference type="AlphaFoldDB" id="A0A1G7IWB1"/>
<dbReference type="InterPro" id="IPR016032">
    <property type="entry name" value="Sig_transdc_resp-reg_C-effctor"/>
</dbReference>
<dbReference type="Pfam" id="PF00072">
    <property type="entry name" value="Response_reg"/>
    <property type="match status" value="1"/>
</dbReference>
<dbReference type="GO" id="GO:0003677">
    <property type="term" value="F:DNA binding"/>
    <property type="evidence" value="ECO:0007669"/>
    <property type="project" value="UniProtKB-KW"/>
</dbReference>
<dbReference type="SUPFAM" id="SSF52172">
    <property type="entry name" value="CheY-like"/>
    <property type="match status" value="1"/>
</dbReference>
<dbReference type="InterPro" id="IPR058245">
    <property type="entry name" value="NreC/VraR/RcsB-like_REC"/>
</dbReference>
<dbReference type="PROSITE" id="PS50043">
    <property type="entry name" value="HTH_LUXR_2"/>
    <property type="match status" value="1"/>
</dbReference>
<dbReference type="Proteomes" id="UP000199245">
    <property type="component" value="Unassembled WGS sequence"/>
</dbReference>
<dbReference type="SMART" id="SM00448">
    <property type="entry name" value="REC"/>
    <property type="match status" value="1"/>
</dbReference>
<protein>
    <submittedName>
        <fullName evidence="7">Two component transcriptional regulator, LuxR family</fullName>
    </submittedName>
</protein>
<dbReference type="CDD" id="cd06170">
    <property type="entry name" value="LuxR_C_like"/>
    <property type="match status" value="1"/>
</dbReference>
<dbReference type="RefSeq" id="WP_092088911.1">
    <property type="nucleotide sequence ID" value="NZ_FMZW01000046.1"/>
</dbReference>
<proteinExistence type="predicted"/>